<organism evidence="2 3">
    <name type="scientific">Mya arenaria</name>
    <name type="common">Soft-shell clam</name>
    <dbReference type="NCBI Taxonomy" id="6604"/>
    <lineage>
        <taxon>Eukaryota</taxon>
        <taxon>Metazoa</taxon>
        <taxon>Spiralia</taxon>
        <taxon>Lophotrochozoa</taxon>
        <taxon>Mollusca</taxon>
        <taxon>Bivalvia</taxon>
        <taxon>Autobranchia</taxon>
        <taxon>Heteroconchia</taxon>
        <taxon>Euheterodonta</taxon>
        <taxon>Imparidentia</taxon>
        <taxon>Neoheterodontei</taxon>
        <taxon>Myida</taxon>
        <taxon>Myoidea</taxon>
        <taxon>Myidae</taxon>
        <taxon>Mya</taxon>
    </lineage>
</organism>
<gene>
    <name evidence="2" type="ORF">MAR_036466</name>
</gene>
<keyword evidence="1" id="KW-0732">Signal</keyword>
<dbReference type="Proteomes" id="UP001164746">
    <property type="component" value="Chromosome 13"/>
</dbReference>
<evidence type="ECO:0000313" key="2">
    <source>
        <dbReference type="EMBL" id="WAR22797.1"/>
    </source>
</evidence>
<keyword evidence="3" id="KW-1185">Reference proteome</keyword>
<name>A0ABY7FP52_MYAAR</name>
<protein>
    <recommendedName>
        <fullName evidence="4">Integrase catalytic domain-containing protein</fullName>
    </recommendedName>
</protein>
<evidence type="ECO:0000256" key="1">
    <source>
        <dbReference type="SAM" id="SignalP"/>
    </source>
</evidence>
<dbReference type="EMBL" id="CP111024">
    <property type="protein sequence ID" value="WAR22797.1"/>
    <property type="molecule type" value="Genomic_DNA"/>
</dbReference>
<feature type="non-terminal residue" evidence="2">
    <location>
        <position position="127"/>
    </location>
</feature>
<evidence type="ECO:0008006" key="4">
    <source>
        <dbReference type="Google" id="ProtNLM"/>
    </source>
</evidence>
<proteinExistence type="predicted"/>
<sequence length="127" mass="15002">MDRNLSLKTLVLLVSRIRLYAISLKWEVGRQRTGTSVYFGHLDLSDKVDKKFRHDTHRSRNHSKMTGNGSSITIFNKKTYFEGKVFNEIYHINRSPGMVERFNRTLVILLCHTVNEHNRDFDMQNPY</sequence>
<reference evidence="2" key="1">
    <citation type="submission" date="2022-11" db="EMBL/GenBank/DDBJ databases">
        <title>Centuries of genome instability and evolution in soft-shell clam transmissible cancer (bioRxiv).</title>
        <authorList>
            <person name="Hart S.F.M."/>
            <person name="Yonemitsu M.A."/>
            <person name="Giersch R.M."/>
            <person name="Beal B.F."/>
            <person name="Arriagada G."/>
            <person name="Davis B.W."/>
            <person name="Ostrander E.A."/>
            <person name="Goff S.P."/>
            <person name="Metzger M.J."/>
        </authorList>
    </citation>
    <scope>NUCLEOTIDE SEQUENCE</scope>
    <source>
        <strain evidence="2">MELC-2E11</strain>
        <tissue evidence="2">Siphon/mantle</tissue>
    </source>
</reference>
<accession>A0ABY7FP52</accession>
<feature type="chain" id="PRO_5046604939" description="Integrase catalytic domain-containing protein" evidence="1">
    <location>
        <begin position="22"/>
        <end position="127"/>
    </location>
</feature>
<feature type="signal peptide" evidence="1">
    <location>
        <begin position="1"/>
        <end position="21"/>
    </location>
</feature>
<evidence type="ECO:0000313" key="3">
    <source>
        <dbReference type="Proteomes" id="UP001164746"/>
    </source>
</evidence>